<feature type="compositionally biased region" description="Basic and acidic residues" evidence="4">
    <location>
        <begin position="335"/>
        <end position="347"/>
    </location>
</feature>
<evidence type="ECO:0000313" key="7">
    <source>
        <dbReference type="Proteomes" id="UP000708148"/>
    </source>
</evidence>
<dbReference type="Proteomes" id="UP000708148">
    <property type="component" value="Unassembled WGS sequence"/>
</dbReference>
<evidence type="ECO:0000256" key="4">
    <source>
        <dbReference type="SAM" id="MobiDB-lite"/>
    </source>
</evidence>
<keyword evidence="2 3" id="KW-0694">RNA-binding</keyword>
<evidence type="ECO:0000256" key="3">
    <source>
        <dbReference type="PROSITE-ProRule" id="PRU00209"/>
    </source>
</evidence>
<dbReference type="GO" id="GO:0000049">
    <property type="term" value="F:tRNA binding"/>
    <property type="evidence" value="ECO:0007669"/>
    <property type="project" value="UniProtKB-UniRule"/>
</dbReference>
<evidence type="ECO:0000256" key="2">
    <source>
        <dbReference type="ARBA" id="ARBA00022884"/>
    </source>
</evidence>
<evidence type="ECO:0000259" key="5">
    <source>
        <dbReference type="PROSITE" id="PS50886"/>
    </source>
</evidence>
<feature type="domain" description="TRNA-binding" evidence="5">
    <location>
        <begin position="152"/>
        <end position="255"/>
    </location>
</feature>
<keyword evidence="7" id="KW-1185">Reference proteome</keyword>
<dbReference type="OrthoDB" id="19141at2759"/>
<reference evidence="6" key="1">
    <citation type="submission" date="2020-12" db="EMBL/GenBank/DDBJ databases">
        <authorList>
            <person name="Iha C."/>
        </authorList>
    </citation>
    <scope>NUCLEOTIDE SEQUENCE</scope>
</reference>
<sequence>MTWARRCVSLLREAEAPSAPTVAALSRSKTLVPSRRRLRSPATPDCTGCLGSESAAASEIKEKEKQVMQWAPAPAQVSVRRLSIAACGSAFQRGWIIPSAAEAIGLQGGLVSCARGIQIAAGDPDADASADSARERMAMAMSMRPRRVRRSNVGALDIRVGLVVSARAHPGSAELAVTEVDVGEGASRTIVGRFARFLRPEEVERRRVVVLCNTKTRKMLGVETTGQILCAINPSLQTFQLLNPPVEASIGERVFFGSQEWQTPPEKSSTVDRWKLWAGMQPFMKTGPDGVVTYKGCPMNTRSGPVEAPKAPQGNVTVVVWKDLNPGAVATEPGALKDHGSEPKTRVASEAQT</sequence>
<dbReference type="PANTHER" id="PTHR11586">
    <property type="entry name" value="TRNA-AMINOACYLATION COFACTOR ARC1 FAMILY MEMBER"/>
    <property type="match status" value="1"/>
</dbReference>
<dbReference type="PROSITE" id="PS50886">
    <property type="entry name" value="TRBD"/>
    <property type="match status" value="1"/>
</dbReference>
<protein>
    <recommendedName>
        <fullName evidence="5">tRNA-binding domain-containing protein</fullName>
    </recommendedName>
</protein>
<feature type="region of interest" description="Disordered" evidence="4">
    <location>
        <begin position="329"/>
        <end position="353"/>
    </location>
</feature>
<keyword evidence="1 3" id="KW-0820">tRNA-binding</keyword>
<evidence type="ECO:0000313" key="6">
    <source>
        <dbReference type="EMBL" id="CAD7704202.1"/>
    </source>
</evidence>
<dbReference type="InterPro" id="IPR002547">
    <property type="entry name" value="tRNA-bd_dom"/>
</dbReference>
<dbReference type="AlphaFoldDB" id="A0A8S1JEA6"/>
<dbReference type="InterPro" id="IPR012340">
    <property type="entry name" value="NA-bd_OB-fold"/>
</dbReference>
<gene>
    <name evidence="6" type="ORF">OSTQU699_LOCUS9559</name>
</gene>
<comment type="caution">
    <text evidence="6">The sequence shown here is derived from an EMBL/GenBank/DDBJ whole genome shotgun (WGS) entry which is preliminary data.</text>
</comment>
<proteinExistence type="predicted"/>
<dbReference type="EMBL" id="CAJHUC010002693">
    <property type="protein sequence ID" value="CAD7704202.1"/>
    <property type="molecule type" value="Genomic_DNA"/>
</dbReference>
<organism evidence="6 7">
    <name type="scientific">Ostreobium quekettii</name>
    <dbReference type="NCBI Taxonomy" id="121088"/>
    <lineage>
        <taxon>Eukaryota</taxon>
        <taxon>Viridiplantae</taxon>
        <taxon>Chlorophyta</taxon>
        <taxon>core chlorophytes</taxon>
        <taxon>Ulvophyceae</taxon>
        <taxon>TCBD clade</taxon>
        <taxon>Bryopsidales</taxon>
        <taxon>Ostreobineae</taxon>
        <taxon>Ostreobiaceae</taxon>
        <taxon>Ostreobium</taxon>
    </lineage>
</organism>
<dbReference type="PANTHER" id="PTHR11586:SF47">
    <property type="entry name" value="NUCLEIC ACID-BINDING, OB-FOLD-LIKE PROTEIN"/>
    <property type="match status" value="1"/>
</dbReference>
<evidence type="ECO:0000256" key="1">
    <source>
        <dbReference type="ARBA" id="ARBA00022555"/>
    </source>
</evidence>
<dbReference type="InterPro" id="IPR051270">
    <property type="entry name" value="Tyrosine-tRNA_ligase_regulator"/>
</dbReference>
<name>A0A8S1JEA6_9CHLO</name>
<accession>A0A8S1JEA6</accession>
<dbReference type="SUPFAM" id="SSF50249">
    <property type="entry name" value="Nucleic acid-binding proteins"/>
    <property type="match status" value="1"/>
</dbReference>
<dbReference type="Gene3D" id="2.40.50.140">
    <property type="entry name" value="Nucleic acid-binding proteins"/>
    <property type="match status" value="1"/>
</dbReference>
<dbReference type="Pfam" id="PF01588">
    <property type="entry name" value="tRNA_bind"/>
    <property type="match status" value="1"/>
</dbReference>